<feature type="non-terminal residue" evidence="2">
    <location>
        <position position="1"/>
    </location>
</feature>
<evidence type="ECO:0000259" key="1">
    <source>
        <dbReference type="Pfam" id="PF02214"/>
    </source>
</evidence>
<dbReference type="InterPro" id="IPR011333">
    <property type="entry name" value="SKP1/BTB/POZ_sf"/>
</dbReference>
<evidence type="ECO:0000313" key="2">
    <source>
        <dbReference type="EMBL" id="CAG8749807.1"/>
    </source>
</evidence>
<dbReference type="InterPro" id="IPR003131">
    <property type="entry name" value="T1-type_BTB"/>
</dbReference>
<reference evidence="2" key="1">
    <citation type="submission" date="2021-06" db="EMBL/GenBank/DDBJ databases">
        <authorList>
            <person name="Kallberg Y."/>
            <person name="Tangrot J."/>
            <person name="Rosling A."/>
        </authorList>
    </citation>
    <scope>NUCLEOTIDE SEQUENCE</scope>
    <source>
        <strain evidence="2">IN212</strain>
    </source>
</reference>
<sequence length="307" mass="35715">TLLGSIFHARNDDIKNSVNGNEYFFNRNGKAFYYIMEFYRTGKFLWPTETKTSQLTYQQLKEELDYFRINKSKALSSMASETVRIIRNNDESDGRLGAFKDCAFDILSNIGEQIGKRLVETFSELDLKYNYHRFSNSLIDIELIFSSPIEKLLKSDSDQAHITFTQVPIKTSEEKIILNVGGKKLTWPTETGQVTRRHLEEELDYFQIPFNKSTVSGSLALDTVKQMLNDLILTFEELVILCCNYLRNNIQLEISRDNVHIIDKRHYDYLGDLRKFCLPKFTGSYYSTLVNMEKHIGKHLVKTFSDL</sequence>
<feature type="non-terminal residue" evidence="2">
    <location>
        <position position="307"/>
    </location>
</feature>
<dbReference type="AlphaFoldDB" id="A0A9N9IU23"/>
<name>A0A9N9IU23_9GLOM</name>
<accession>A0A9N9IU23</accession>
<organism evidence="2 3">
    <name type="scientific">Racocetra fulgida</name>
    <dbReference type="NCBI Taxonomy" id="60492"/>
    <lineage>
        <taxon>Eukaryota</taxon>
        <taxon>Fungi</taxon>
        <taxon>Fungi incertae sedis</taxon>
        <taxon>Mucoromycota</taxon>
        <taxon>Glomeromycotina</taxon>
        <taxon>Glomeromycetes</taxon>
        <taxon>Diversisporales</taxon>
        <taxon>Gigasporaceae</taxon>
        <taxon>Racocetra</taxon>
    </lineage>
</organism>
<dbReference type="EMBL" id="CAJVPZ010035763">
    <property type="protein sequence ID" value="CAG8749807.1"/>
    <property type="molecule type" value="Genomic_DNA"/>
</dbReference>
<protein>
    <submittedName>
        <fullName evidence="2">18908_t:CDS:1</fullName>
    </submittedName>
</protein>
<comment type="caution">
    <text evidence="2">The sequence shown here is derived from an EMBL/GenBank/DDBJ whole genome shotgun (WGS) entry which is preliminary data.</text>
</comment>
<dbReference type="SUPFAM" id="SSF54695">
    <property type="entry name" value="POZ domain"/>
    <property type="match status" value="1"/>
</dbReference>
<proteinExistence type="predicted"/>
<dbReference type="GO" id="GO:0051260">
    <property type="term" value="P:protein homooligomerization"/>
    <property type="evidence" value="ECO:0007669"/>
    <property type="project" value="InterPro"/>
</dbReference>
<keyword evidence="3" id="KW-1185">Reference proteome</keyword>
<gene>
    <name evidence="2" type="ORF">RFULGI_LOCUS13515</name>
</gene>
<dbReference type="Pfam" id="PF02214">
    <property type="entry name" value="BTB_2"/>
    <property type="match status" value="1"/>
</dbReference>
<dbReference type="OrthoDB" id="2414723at2759"/>
<evidence type="ECO:0000313" key="3">
    <source>
        <dbReference type="Proteomes" id="UP000789396"/>
    </source>
</evidence>
<dbReference type="Proteomes" id="UP000789396">
    <property type="component" value="Unassembled WGS sequence"/>
</dbReference>
<dbReference type="Gene3D" id="3.30.710.10">
    <property type="entry name" value="Potassium Channel Kv1.1, Chain A"/>
    <property type="match status" value="1"/>
</dbReference>
<feature type="domain" description="Potassium channel tetramerisation-type BTB" evidence="1">
    <location>
        <begin position="2"/>
        <end position="72"/>
    </location>
</feature>